<proteinExistence type="predicted"/>
<comment type="caution">
    <text evidence="1">The sequence shown here is derived from an EMBL/GenBank/DDBJ whole genome shotgun (WGS) entry which is preliminary data.</text>
</comment>
<gene>
    <name evidence="1" type="ORF">B7P43_G01171</name>
</gene>
<dbReference type="Proteomes" id="UP000235965">
    <property type="component" value="Unassembled WGS sequence"/>
</dbReference>
<evidence type="ECO:0000313" key="2">
    <source>
        <dbReference type="Proteomes" id="UP000235965"/>
    </source>
</evidence>
<dbReference type="AlphaFoldDB" id="A0A2J7QZW2"/>
<reference evidence="1 2" key="1">
    <citation type="submission" date="2017-12" db="EMBL/GenBank/DDBJ databases">
        <title>Hemimetabolous genomes reveal molecular basis of termite eusociality.</title>
        <authorList>
            <person name="Harrison M.C."/>
            <person name="Jongepier E."/>
            <person name="Robertson H.M."/>
            <person name="Arning N."/>
            <person name="Bitard-Feildel T."/>
            <person name="Chao H."/>
            <person name="Childers C.P."/>
            <person name="Dinh H."/>
            <person name="Doddapaneni H."/>
            <person name="Dugan S."/>
            <person name="Gowin J."/>
            <person name="Greiner C."/>
            <person name="Han Y."/>
            <person name="Hu H."/>
            <person name="Hughes D.S.T."/>
            <person name="Huylmans A.-K."/>
            <person name="Kemena C."/>
            <person name="Kremer L.P.M."/>
            <person name="Lee S.L."/>
            <person name="Lopez-Ezquerra A."/>
            <person name="Mallet L."/>
            <person name="Monroy-Kuhn J.M."/>
            <person name="Moser A."/>
            <person name="Murali S.C."/>
            <person name="Muzny D.M."/>
            <person name="Otani S."/>
            <person name="Piulachs M.-D."/>
            <person name="Poelchau M."/>
            <person name="Qu J."/>
            <person name="Schaub F."/>
            <person name="Wada-Katsumata A."/>
            <person name="Worley K.C."/>
            <person name="Xie Q."/>
            <person name="Ylla G."/>
            <person name="Poulsen M."/>
            <person name="Gibbs R.A."/>
            <person name="Schal C."/>
            <person name="Richards S."/>
            <person name="Belles X."/>
            <person name="Korb J."/>
            <person name="Bornberg-Bauer E."/>
        </authorList>
    </citation>
    <scope>NUCLEOTIDE SEQUENCE [LARGE SCALE GENOMIC DNA]</scope>
    <source>
        <tissue evidence="1">Whole body</tissue>
    </source>
</reference>
<dbReference type="InParanoid" id="A0A2J7QZW2"/>
<organism evidence="1 2">
    <name type="scientific">Cryptotermes secundus</name>
    <dbReference type="NCBI Taxonomy" id="105785"/>
    <lineage>
        <taxon>Eukaryota</taxon>
        <taxon>Metazoa</taxon>
        <taxon>Ecdysozoa</taxon>
        <taxon>Arthropoda</taxon>
        <taxon>Hexapoda</taxon>
        <taxon>Insecta</taxon>
        <taxon>Pterygota</taxon>
        <taxon>Neoptera</taxon>
        <taxon>Polyneoptera</taxon>
        <taxon>Dictyoptera</taxon>
        <taxon>Blattodea</taxon>
        <taxon>Blattoidea</taxon>
        <taxon>Termitoidae</taxon>
        <taxon>Kalotermitidae</taxon>
        <taxon>Cryptotermitinae</taxon>
        <taxon>Cryptotermes</taxon>
    </lineage>
</organism>
<accession>A0A2J7QZW2</accession>
<keyword evidence="2" id="KW-1185">Reference proteome</keyword>
<sequence length="58" mass="6476">METDPFSEVLFSRIPADEKVQKPSNSEKMPCVSSEISGMTVLGSVVLKTEPRSYLMMH</sequence>
<dbReference type="EMBL" id="NEVH01009067">
    <property type="protein sequence ID" value="PNF34115.1"/>
    <property type="molecule type" value="Genomic_DNA"/>
</dbReference>
<name>A0A2J7QZW2_9NEOP</name>
<evidence type="ECO:0000313" key="1">
    <source>
        <dbReference type="EMBL" id="PNF34115.1"/>
    </source>
</evidence>
<protein>
    <submittedName>
        <fullName evidence="1">Uncharacterized protein</fullName>
    </submittedName>
</protein>